<dbReference type="PANTHER" id="PTHR47635">
    <property type="entry name" value="CUB DOMAIN-CONTAINING PROTEIN"/>
    <property type="match status" value="1"/>
</dbReference>
<dbReference type="SMART" id="SM00308">
    <property type="entry name" value="LH2"/>
    <property type="match status" value="1"/>
</dbReference>
<dbReference type="CDD" id="cd00054">
    <property type="entry name" value="EGF_CA"/>
    <property type="match status" value="1"/>
</dbReference>
<dbReference type="SMART" id="SM00321">
    <property type="entry name" value="WSC"/>
    <property type="match status" value="1"/>
</dbReference>
<dbReference type="EMBL" id="CALNXI010004507">
    <property type="protein sequence ID" value="CAH3195969.1"/>
    <property type="molecule type" value="Genomic_DNA"/>
</dbReference>
<dbReference type="Gene3D" id="2.10.25.10">
    <property type="entry name" value="Laminin"/>
    <property type="match status" value="1"/>
</dbReference>
<sequence>AYEFKGTADSFVEIPNDGKLDTQNSMTILANIYPSGSGGPILNYKTDGWGVHLWQFESTELFVRFVHRNGIFHKPIASRVLQLNEWNQVGATYDNTTGVAQLWHNGKMVKSRNIGQIKLATQYPIRIGARDGDDRRFAGKISCLQIYDKALDEQQIGNLKSCPVKGNDCRFSSSKLVLQSYQSCATGYPLQVYPTVTLYVTFHYKRNLLVRNKCEPQPCENGAKCIRDSKRLDGYRCKCTSDFTGRNCQVSKPDAENPVVKRAKIPKPELKTGSEGYQKNASSLSIIGELLRQQCYVLKRLFFFSFEIPVKQRFRNALWISHNEKATIVRQICDFIFLAKIDKLDTFFLTENIPEEKKQDVLLLFQKVGCYKDESVRHDLPDKAIVKSVSQEDCVRSCALEEKGYSYFGLQNSDTCYCGHRYGKYGKADEANCNMPCTGNDKENCGGNSTNMVYFFGLGTNYTISSLTGDMDGADTDANVYITLYGEKGDSGFRKLDTKHFSRGKNENNTLMLPDLGKLRQVRILHDNSGSNPSWFLEKITVTDENGQRYEFPCKEWLSETQGGGKTERLLRLQHT</sequence>
<dbReference type="SMART" id="SM00181">
    <property type="entry name" value="EGF"/>
    <property type="match status" value="1"/>
</dbReference>
<keyword evidence="7" id="KW-1185">Reference proteome</keyword>
<evidence type="ECO:0000256" key="1">
    <source>
        <dbReference type="ARBA" id="ARBA00023157"/>
    </source>
</evidence>
<dbReference type="PROSITE" id="PS50095">
    <property type="entry name" value="PLAT"/>
    <property type="match status" value="1"/>
</dbReference>
<dbReference type="InterPro" id="IPR036392">
    <property type="entry name" value="PLAT/LH2_dom_sf"/>
</dbReference>
<dbReference type="CDD" id="cd01756">
    <property type="entry name" value="PLAT_repeat"/>
    <property type="match status" value="1"/>
</dbReference>
<feature type="disulfide bond" evidence="2">
    <location>
        <begin position="239"/>
        <end position="248"/>
    </location>
</feature>
<proteinExistence type="predicted"/>
<dbReference type="InterPro" id="IPR002889">
    <property type="entry name" value="WSC_carb-bd"/>
</dbReference>
<feature type="non-terminal residue" evidence="6">
    <location>
        <position position="1"/>
    </location>
</feature>
<comment type="caution">
    <text evidence="6">The sequence shown here is derived from an EMBL/GenBank/DDBJ whole genome shotgun (WGS) entry which is preliminary data.</text>
</comment>
<dbReference type="PROSITE" id="PS00022">
    <property type="entry name" value="EGF_1"/>
    <property type="match status" value="1"/>
</dbReference>
<keyword evidence="1 2" id="KW-1015">Disulfide bond</keyword>
<evidence type="ECO:0000256" key="2">
    <source>
        <dbReference type="PROSITE-ProRule" id="PRU00076"/>
    </source>
</evidence>
<protein>
    <submittedName>
        <fullName evidence="6">Uncharacterized protein</fullName>
    </submittedName>
</protein>
<dbReference type="PROSITE" id="PS50026">
    <property type="entry name" value="EGF_3"/>
    <property type="match status" value="1"/>
</dbReference>
<feature type="domain" description="PLAT" evidence="4">
    <location>
        <begin position="460"/>
        <end position="572"/>
    </location>
</feature>
<dbReference type="InterPro" id="IPR001024">
    <property type="entry name" value="PLAT/LH2_dom"/>
</dbReference>
<dbReference type="Pfam" id="PF00008">
    <property type="entry name" value="EGF"/>
    <property type="match status" value="1"/>
</dbReference>
<accession>A0ABN8SWQ0</accession>
<dbReference type="Gene3D" id="2.60.60.20">
    <property type="entry name" value="PLAT/LH2 domain"/>
    <property type="match status" value="1"/>
</dbReference>
<dbReference type="Gene3D" id="2.60.120.200">
    <property type="match status" value="1"/>
</dbReference>
<dbReference type="PROSITE" id="PS51212">
    <property type="entry name" value="WSC"/>
    <property type="match status" value="1"/>
</dbReference>
<evidence type="ECO:0000259" key="3">
    <source>
        <dbReference type="PROSITE" id="PS50026"/>
    </source>
</evidence>
<gene>
    <name evidence="6" type="ORF">PEVE_00031511</name>
</gene>
<organism evidence="6 7">
    <name type="scientific">Porites evermanni</name>
    <dbReference type="NCBI Taxonomy" id="104178"/>
    <lineage>
        <taxon>Eukaryota</taxon>
        <taxon>Metazoa</taxon>
        <taxon>Cnidaria</taxon>
        <taxon>Anthozoa</taxon>
        <taxon>Hexacorallia</taxon>
        <taxon>Scleractinia</taxon>
        <taxon>Fungiina</taxon>
        <taxon>Poritidae</taxon>
        <taxon>Porites</taxon>
    </lineage>
</organism>
<evidence type="ECO:0000313" key="6">
    <source>
        <dbReference type="EMBL" id="CAH3195969.1"/>
    </source>
</evidence>
<dbReference type="Pfam" id="PF01822">
    <property type="entry name" value="WSC"/>
    <property type="match status" value="1"/>
</dbReference>
<dbReference type="SUPFAM" id="SSF49899">
    <property type="entry name" value="Concanavalin A-like lectins/glucanases"/>
    <property type="match status" value="1"/>
</dbReference>
<evidence type="ECO:0000259" key="4">
    <source>
        <dbReference type="PROSITE" id="PS50095"/>
    </source>
</evidence>
<feature type="domain" description="EGF-like" evidence="3">
    <location>
        <begin position="210"/>
        <end position="249"/>
    </location>
</feature>
<evidence type="ECO:0000313" key="7">
    <source>
        <dbReference type="Proteomes" id="UP001159427"/>
    </source>
</evidence>
<dbReference type="SUPFAM" id="SSF49723">
    <property type="entry name" value="Lipase/lipooxygenase domain (PLAT/LH2 domain)"/>
    <property type="match status" value="1"/>
</dbReference>
<comment type="caution">
    <text evidence="2">Lacks conserved residue(s) required for the propagation of feature annotation.</text>
</comment>
<evidence type="ECO:0000259" key="5">
    <source>
        <dbReference type="PROSITE" id="PS51212"/>
    </source>
</evidence>
<dbReference type="InterPro" id="IPR013320">
    <property type="entry name" value="ConA-like_dom_sf"/>
</dbReference>
<reference evidence="6 7" key="1">
    <citation type="submission" date="2022-05" db="EMBL/GenBank/DDBJ databases">
        <authorList>
            <consortium name="Genoscope - CEA"/>
            <person name="William W."/>
        </authorList>
    </citation>
    <scope>NUCLEOTIDE SEQUENCE [LARGE SCALE GENOMIC DNA]</scope>
</reference>
<dbReference type="Pfam" id="PF13385">
    <property type="entry name" value="Laminin_G_3"/>
    <property type="match status" value="1"/>
</dbReference>
<name>A0ABN8SWQ0_9CNID</name>
<dbReference type="Proteomes" id="UP001159427">
    <property type="component" value="Unassembled WGS sequence"/>
</dbReference>
<dbReference type="PANTHER" id="PTHR47635:SF2">
    <property type="entry name" value="LAMG-LIKE JELLYROLL FOLD DOMAIN-CONTAINING PROTEIN"/>
    <property type="match status" value="1"/>
</dbReference>
<dbReference type="SUPFAM" id="SSF57196">
    <property type="entry name" value="EGF/Laminin"/>
    <property type="match status" value="1"/>
</dbReference>
<dbReference type="Pfam" id="PF01477">
    <property type="entry name" value="PLAT"/>
    <property type="match status" value="1"/>
</dbReference>
<keyword evidence="2" id="KW-0245">EGF-like domain</keyword>
<dbReference type="InterPro" id="IPR000742">
    <property type="entry name" value="EGF"/>
</dbReference>
<feature type="domain" description="WSC" evidence="5">
    <location>
        <begin position="364"/>
        <end position="457"/>
    </location>
</feature>